<dbReference type="Pfam" id="PF00557">
    <property type="entry name" value="Peptidase_M24"/>
    <property type="match status" value="1"/>
</dbReference>
<keyword evidence="4" id="KW-1185">Reference proteome</keyword>
<dbReference type="InterPro" id="IPR000587">
    <property type="entry name" value="Creatinase_N"/>
</dbReference>
<feature type="domain" description="Creatinase N-terminal" evidence="2">
    <location>
        <begin position="4"/>
        <end position="131"/>
    </location>
</feature>
<dbReference type="InterPro" id="IPR050659">
    <property type="entry name" value="Peptidase_M24B"/>
</dbReference>
<accession>A0AAE3M3A7</accession>
<dbReference type="Gene3D" id="3.40.350.10">
    <property type="entry name" value="Creatinase/prolidase N-terminal domain"/>
    <property type="match status" value="1"/>
</dbReference>
<dbReference type="RefSeq" id="WP_301189874.1">
    <property type="nucleotide sequence ID" value="NZ_JAPDPJ010000012.1"/>
</dbReference>
<reference evidence="3" key="1">
    <citation type="submission" date="2022-10" db="EMBL/GenBank/DDBJ databases">
        <authorList>
            <person name="Yu W.X."/>
        </authorList>
    </citation>
    <scope>NUCLEOTIDE SEQUENCE</scope>
    <source>
        <strain evidence="3">AAT</strain>
    </source>
</reference>
<dbReference type="AlphaFoldDB" id="A0AAE3M3A7"/>
<dbReference type="InterPro" id="IPR029149">
    <property type="entry name" value="Creatin/AminoP/Spt16_N"/>
</dbReference>
<dbReference type="PANTHER" id="PTHR46112">
    <property type="entry name" value="AMINOPEPTIDASE"/>
    <property type="match status" value="1"/>
</dbReference>
<evidence type="ECO:0000259" key="2">
    <source>
        <dbReference type="Pfam" id="PF01321"/>
    </source>
</evidence>
<evidence type="ECO:0000259" key="1">
    <source>
        <dbReference type="Pfam" id="PF00557"/>
    </source>
</evidence>
<evidence type="ECO:0000313" key="4">
    <source>
        <dbReference type="Proteomes" id="UP001209229"/>
    </source>
</evidence>
<dbReference type="Gene3D" id="3.90.230.10">
    <property type="entry name" value="Creatinase/methionine aminopeptidase superfamily"/>
    <property type="match status" value="1"/>
</dbReference>
<dbReference type="PANTHER" id="PTHR46112:SF3">
    <property type="entry name" value="AMINOPEPTIDASE YPDF"/>
    <property type="match status" value="1"/>
</dbReference>
<organism evidence="3 4">
    <name type="scientific">Plebeiibacterium sediminum</name>
    <dbReference type="NCBI Taxonomy" id="2992112"/>
    <lineage>
        <taxon>Bacteria</taxon>
        <taxon>Pseudomonadati</taxon>
        <taxon>Bacteroidota</taxon>
        <taxon>Bacteroidia</taxon>
        <taxon>Marinilabiliales</taxon>
        <taxon>Marinilabiliaceae</taxon>
        <taxon>Plebeiibacterium</taxon>
    </lineage>
</organism>
<dbReference type="SUPFAM" id="SSF53092">
    <property type="entry name" value="Creatinase/prolidase N-terminal domain"/>
    <property type="match status" value="1"/>
</dbReference>
<proteinExistence type="predicted"/>
<feature type="domain" description="Peptidase M24" evidence="1">
    <location>
        <begin position="139"/>
        <end position="338"/>
    </location>
</feature>
<dbReference type="InterPro" id="IPR000994">
    <property type="entry name" value="Pept_M24"/>
</dbReference>
<dbReference type="Proteomes" id="UP001209229">
    <property type="component" value="Unassembled WGS sequence"/>
</dbReference>
<gene>
    <name evidence="3" type="ORF">OM075_07510</name>
</gene>
<sequence length="356" mass="39882">MQKIDEIIRILEKHRLDALFVSSVENIRYLTGFTGDSSRLLITKTGTYLITDGRYTEQAELECFKGIQIFNWIEDQRFQAPTYQYLCSKEKVKFLAFESAHLLHVEHAELCQIKDTVVTGKIGLVEQLRLIKSKDEINALKRAAEISDESLSKIVSLIKPGVSELDVTAELEYAMKKSGADDLSFETMVLFGERSSLLHGKPGSTKLKSGDIILFDFGALYNGYHADISRVFVCEKASPEQIKIHDIVNNAGLNAQNAIKDNTSAKEIDRIVRASIPQDYQQYFYPGIGHGTGLNIHEAPFIKYDSEAILKKDMVVTIEPGLYIPGFGGMRVEDSVLVCEDGSESLNRFERGLTIV</sequence>
<name>A0AAE3M3A7_9BACT</name>
<evidence type="ECO:0000313" key="3">
    <source>
        <dbReference type="EMBL" id="MCW3786308.1"/>
    </source>
</evidence>
<dbReference type="InterPro" id="IPR036005">
    <property type="entry name" value="Creatinase/aminopeptidase-like"/>
</dbReference>
<dbReference type="Pfam" id="PF01321">
    <property type="entry name" value="Creatinase_N"/>
    <property type="match status" value="1"/>
</dbReference>
<dbReference type="EMBL" id="JAPDPJ010000012">
    <property type="protein sequence ID" value="MCW3786308.1"/>
    <property type="molecule type" value="Genomic_DNA"/>
</dbReference>
<protein>
    <submittedName>
        <fullName evidence="3">Xaa-Pro peptidase family protein</fullName>
    </submittedName>
</protein>
<dbReference type="SUPFAM" id="SSF55920">
    <property type="entry name" value="Creatinase/aminopeptidase"/>
    <property type="match status" value="1"/>
</dbReference>
<comment type="caution">
    <text evidence="3">The sequence shown here is derived from an EMBL/GenBank/DDBJ whole genome shotgun (WGS) entry which is preliminary data.</text>
</comment>